<protein>
    <recommendedName>
        <fullName evidence="4">Secreted protein</fullName>
    </recommendedName>
</protein>
<organism evidence="2 3">
    <name type="scientific">Dreissena polymorpha</name>
    <name type="common">Zebra mussel</name>
    <name type="synonym">Mytilus polymorpha</name>
    <dbReference type="NCBI Taxonomy" id="45954"/>
    <lineage>
        <taxon>Eukaryota</taxon>
        <taxon>Metazoa</taxon>
        <taxon>Spiralia</taxon>
        <taxon>Lophotrochozoa</taxon>
        <taxon>Mollusca</taxon>
        <taxon>Bivalvia</taxon>
        <taxon>Autobranchia</taxon>
        <taxon>Heteroconchia</taxon>
        <taxon>Euheterodonta</taxon>
        <taxon>Imparidentia</taxon>
        <taxon>Neoheterodontei</taxon>
        <taxon>Myida</taxon>
        <taxon>Dreissenoidea</taxon>
        <taxon>Dreissenidae</taxon>
        <taxon>Dreissena</taxon>
    </lineage>
</organism>
<name>A0A9D4BDW7_DREPO</name>
<dbReference type="Proteomes" id="UP000828390">
    <property type="component" value="Unassembled WGS sequence"/>
</dbReference>
<keyword evidence="1" id="KW-0732">Signal</keyword>
<evidence type="ECO:0008006" key="4">
    <source>
        <dbReference type="Google" id="ProtNLM"/>
    </source>
</evidence>
<comment type="caution">
    <text evidence="2">The sequence shown here is derived from an EMBL/GenBank/DDBJ whole genome shotgun (WGS) entry which is preliminary data.</text>
</comment>
<reference evidence="2" key="1">
    <citation type="journal article" date="2019" name="bioRxiv">
        <title>The Genome of the Zebra Mussel, Dreissena polymorpha: A Resource for Invasive Species Research.</title>
        <authorList>
            <person name="McCartney M.A."/>
            <person name="Auch B."/>
            <person name="Kono T."/>
            <person name="Mallez S."/>
            <person name="Zhang Y."/>
            <person name="Obille A."/>
            <person name="Becker A."/>
            <person name="Abrahante J.E."/>
            <person name="Garbe J."/>
            <person name="Badalamenti J.P."/>
            <person name="Herman A."/>
            <person name="Mangelson H."/>
            <person name="Liachko I."/>
            <person name="Sullivan S."/>
            <person name="Sone E.D."/>
            <person name="Koren S."/>
            <person name="Silverstein K.A.T."/>
            <person name="Beckman K.B."/>
            <person name="Gohl D.M."/>
        </authorList>
    </citation>
    <scope>NUCLEOTIDE SEQUENCE</scope>
    <source>
        <strain evidence="2">Duluth1</strain>
        <tissue evidence="2">Whole animal</tissue>
    </source>
</reference>
<feature type="signal peptide" evidence="1">
    <location>
        <begin position="1"/>
        <end position="18"/>
    </location>
</feature>
<evidence type="ECO:0000313" key="2">
    <source>
        <dbReference type="EMBL" id="KAH3691559.1"/>
    </source>
</evidence>
<proteinExistence type="predicted"/>
<sequence length="124" mass="13871">MVLTIIVFVGILLLVAFGFRQHRPLASKQFGALCCLTAKQTPQLRAEPRAAEHVDGKVEGGVQEADQNGNIGKEINVLGRVRIISLERPELLLLVGDEQRNDCHRCHREEEQHAQGNPHYIQLC</sequence>
<feature type="chain" id="PRO_5038430923" description="Secreted protein" evidence="1">
    <location>
        <begin position="19"/>
        <end position="124"/>
    </location>
</feature>
<keyword evidence="3" id="KW-1185">Reference proteome</keyword>
<evidence type="ECO:0000256" key="1">
    <source>
        <dbReference type="SAM" id="SignalP"/>
    </source>
</evidence>
<accession>A0A9D4BDW7</accession>
<dbReference type="EMBL" id="JAIWYP010000034">
    <property type="protein sequence ID" value="KAH3691559.1"/>
    <property type="molecule type" value="Genomic_DNA"/>
</dbReference>
<gene>
    <name evidence="2" type="ORF">DPMN_190802</name>
</gene>
<dbReference type="AlphaFoldDB" id="A0A9D4BDW7"/>
<evidence type="ECO:0000313" key="3">
    <source>
        <dbReference type="Proteomes" id="UP000828390"/>
    </source>
</evidence>
<reference evidence="2" key="2">
    <citation type="submission" date="2020-11" db="EMBL/GenBank/DDBJ databases">
        <authorList>
            <person name="McCartney M.A."/>
            <person name="Auch B."/>
            <person name="Kono T."/>
            <person name="Mallez S."/>
            <person name="Becker A."/>
            <person name="Gohl D.M."/>
            <person name="Silverstein K.A.T."/>
            <person name="Koren S."/>
            <person name="Bechman K.B."/>
            <person name="Herman A."/>
            <person name="Abrahante J.E."/>
            <person name="Garbe J."/>
        </authorList>
    </citation>
    <scope>NUCLEOTIDE SEQUENCE</scope>
    <source>
        <strain evidence="2">Duluth1</strain>
        <tissue evidence="2">Whole animal</tissue>
    </source>
</reference>